<feature type="transmembrane region" description="Helical" evidence="1">
    <location>
        <begin position="350"/>
        <end position="373"/>
    </location>
</feature>
<reference evidence="2 3" key="1">
    <citation type="submission" date="2016-05" db="EMBL/GenBank/DDBJ databases">
        <title>Comparative analysis of secretome profiles of manganese(II)-oxidizing ascomycete fungi.</title>
        <authorList>
            <consortium name="DOE Joint Genome Institute"/>
            <person name="Zeiner C.A."/>
            <person name="Purvine S.O."/>
            <person name="Zink E.M."/>
            <person name="Wu S."/>
            <person name="Pasa-Tolic L."/>
            <person name="Chaput D.L."/>
            <person name="Haridas S."/>
            <person name="Grigoriev I.V."/>
            <person name="Santelli C.M."/>
            <person name="Hansel C.M."/>
        </authorList>
    </citation>
    <scope>NUCLEOTIDE SEQUENCE [LARGE SCALE GENOMIC DNA]</scope>
    <source>
        <strain evidence="2 3">SRC1lrK2f</strain>
    </source>
</reference>
<sequence>MASAHHYLNRTQVVWQKFSSSGADHLSVTETWRSNQKNPGATVSVHRKVRKSELRSWLQQTNGINSCAETALKKHCVLRVIWILLDTKRQIVDIDAVLFEEICAAFRHQPAQAYCTTQYAGIGRMMDQKTGKDVNFLCNHPKLAVTWSHDAELGVTSVICVADRCKLDIMQEMMEQEFVQNLAHHEMTPALMSALMSSKEIDAEVGEVKKLVREVEVRTGYHEWTGRAEDSARGDLVGLSARMSGCGTRVESNARKLGVVAEFGQFIHNHLEDERDFRSKEELLALNCLIEQRTAMQVLDLKYTLSRIRTQKEALFNLISANDSASARHIAEESRRIAWVTKNDAQSMKLLALMTTIFLPGTFVSGLFSTPMFQREPRNQVDDTVVKVWKPGLFLYIAVSLPLLMMTLLIWALWTFGYKLKNERYIRVARKRLFHNIGCTEKENLITRQNTISEELLVSQR</sequence>
<dbReference type="EMBL" id="KV441497">
    <property type="protein sequence ID" value="OAG14786.1"/>
    <property type="molecule type" value="Genomic_DNA"/>
</dbReference>
<dbReference type="RefSeq" id="XP_018380207.1">
    <property type="nucleotide sequence ID" value="XM_018528911.1"/>
</dbReference>
<keyword evidence="1" id="KW-1133">Transmembrane helix</keyword>
<dbReference type="KEGG" id="aalt:CC77DRAFT_1066569"/>
<accession>A0A177D5I6</accession>
<organism evidence="2 3">
    <name type="scientific">Alternaria alternata</name>
    <name type="common">Alternaria rot fungus</name>
    <name type="synonym">Torula alternata</name>
    <dbReference type="NCBI Taxonomy" id="5599"/>
    <lineage>
        <taxon>Eukaryota</taxon>
        <taxon>Fungi</taxon>
        <taxon>Dikarya</taxon>
        <taxon>Ascomycota</taxon>
        <taxon>Pezizomycotina</taxon>
        <taxon>Dothideomycetes</taxon>
        <taxon>Pleosporomycetidae</taxon>
        <taxon>Pleosporales</taxon>
        <taxon>Pleosporineae</taxon>
        <taxon>Pleosporaceae</taxon>
        <taxon>Alternaria</taxon>
        <taxon>Alternaria sect. Alternaria</taxon>
        <taxon>Alternaria alternata complex</taxon>
    </lineage>
</organism>
<keyword evidence="1" id="KW-0472">Membrane</keyword>
<protein>
    <submittedName>
        <fullName evidence="2">Uncharacterized protein</fullName>
    </submittedName>
</protein>
<name>A0A177D5I6_ALTAL</name>
<evidence type="ECO:0000313" key="2">
    <source>
        <dbReference type="EMBL" id="OAG14786.1"/>
    </source>
</evidence>
<dbReference type="Gene3D" id="1.20.58.340">
    <property type="entry name" value="Magnesium transport protein CorA, transmembrane region"/>
    <property type="match status" value="1"/>
</dbReference>
<proteinExistence type="predicted"/>
<keyword evidence="1" id="KW-0812">Transmembrane</keyword>
<gene>
    <name evidence="2" type="ORF">CC77DRAFT_1066569</name>
</gene>
<dbReference type="OMA" id="RWGFPRT"/>
<keyword evidence="3" id="KW-1185">Reference proteome</keyword>
<dbReference type="GeneID" id="29114505"/>
<feature type="transmembrane region" description="Helical" evidence="1">
    <location>
        <begin position="393"/>
        <end position="414"/>
    </location>
</feature>
<dbReference type="VEuPathDB" id="FungiDB:CC77DRAFT_1066569"/>
<dbReference type="Proteomes" id="UP000077248">
    <property type="component" value="Unassembled WGS sequence"/>
</dbReference>
<dbReference type="AlphaFoldDB" id="A0A177D5I6"/>
<evidence type="ECO:0000313" key="3">
    <source>
        <dbReference type="Proteomes" id="UP000077248"/>
    </source>
</evidence>
<evidence type="ECO:0000256" key="1">
    <source>
        <dbReference type="SAM" id="Phobius"/>
    </source>
</evidence>